<sequence>MHTFTLDESLERPINLTVTYIYTASTGINSFPDFVAVGLVDGTEVMYYDSDIRKAIPKQDWMRKVTEDDPQYWDFQSQGLYETQMSFINSIEVAKKRLNQSRGVHIFQNMYGCEIDDEYERVEGWESFGYDGEDFIAFDLKTERWSAPVHQAFITKNKWDYDKMKVAETKNYITQTCPAWLKKYLKYGKNSLVRTDHPSVYFLQKSSSSQVSCHATGFYPSRAEMFWRKDGEEIHEDVNKGEILPNNDGTFQMRVDLDLSSISSDDWMRYECVFQLSGLKEDLVTKLEKEKIRTNKSNSGRTKTHAPCSGPPNYKGVRPAHQSTAPCAQSEGAWNTIPPHIVTLYDVSLIVKRDSAHYVCKHFYFEDVNRLISDMFGLSIL</sequence>
<keyword evidence="1" id="KW-0325">Glycoprotein</keyword>
<dbReference type="Bgee" id="ENSPREG00000003751">
    <property type="expression patterns" value="Expressed in caudal fin"/>
</dbReference>
<evidence type="ECO:0000256" key="1">
    <source>
        <dbReference type="ARBA" id="ARBA00023180"/>
    </source>
</evidence>
<dbReference type="GO" id="GO:0005615">
    <property type="term" value="C:extracellular space"/>
    <property type="evidence" value="ECO:0007669"/>
    <property type="project" value="TreeGrafter"/>
</dbReference>
<dbReference type="InterPro" id="IPR007110">
    <property type="entry name" value="Ig-like_dom"/>
</dbReference>
<reference evidence="5" key="3">
    <citation type="submission" date="2025-09" db="UniProtKB">
        <authorList>
            <consortium name="Ensembl"/>
        </authorList>
    </citation>
    <scope>IDENTIFICATION</scope>
    <source>
        <strain evidence="5">Guanapo</strain>
    </source>
</reference>
<dbReference type="PANTHER" id="PTHR16675">
    <property type="entry name" value="MHC CLASS I-RELATED"/>
    <property type="match status" value="1"/>
</dbReference>
<dbReference type="InterPro" id="IPR011162">
    <property type="entry name" value="MHC_I/II-like_Ag-recog"/>
</dbReference>
<dbReference type="PANTHER" id="PTHR16675:SF237">
    <property type="entry name" value="MHC CLASS I ANTIGEN TRANSCRIPT VARIANT 1-RELATED"/>
    <property type="match status" value="1"/>
</dbReference>
<dbReference type="Gene3D" id="2.60.40.10">
    <property type="entry name" value="Immunoglobulins"/>
    <property type="match status" value="1"/>
</dbReference>
<reference evidence="5" key="2">
    <citation type="submission" date="2025-08" db="UniProtKB">
        <authorList>
            <consortium name="Ensembl"/>
        </authorList>
    </citation>
    <scope>IDENTIFICATION</scope>
    <source>
        <strain evidence="5">Guanapo</strain>
    </source>
</reference>
<dbReference type="InterPro" id="IPR013783">
    <property type="entry name" value="Ig-like_fold"/>
</dbReference>
<comment type="similarity">
    <text evidence="2">Belongs to the MHC class I family.</text>
</comment>
<dbReference type="Pfam" id="PF07654">
    <property type="entry name" value="C1-set"/>
    <property type="match status" value="1"/>
</dbReference>
<evidence type="ECO:0000313" key="6">
    <source>
        <dbReference type="Proteomes" id="UP000242638"/>
    </source>
</evidence>
<evidence type="ECO:0000256" key="3">
    <source>
        <dbReference type="SAM" id="MobiDB-lite"/>
    </source>
</evidence>
<feature type="domain" description="Ig-like" evidence="4">
    <location>
        <begin position="198"/>
        <end position="272"/>
    </location>
</feature>
<dbReference type="SMART" id="SM00407">
    <property type="entry name" value="IGc1"/>
    <property type="match status" value="1"/>
</dbReference>
<dbReference type="Pfam" id="PF00129">
    <property type="entry name" value="MHC_I"/>
    <property type="match status" value="1"/>
</dbReference>
<dbReference type="GeneTree" id="ENSGT01120000271828"/>
<evidence type="ECO:0000313" key="5">
    <source>
        <dbReference type="Ensembl" id="ENSPREP00000006131.1"/>
    </source>
</evidence>
<dbReference type="FunFam" id="2.60.40.10:FF:000943">
    <property type="entry name" value="Classical MHC class I molecule, alpha-chain"/>
    <property type="match status" value="1"/>
</dbReference>
<dbReference type="SUPFAM" id="SSF48726">
    <property type="entry name" value="Immunoglobulin"/>
    <property type="match status" value="1"/>
</dbReference>
<dbReference type="FunFam" id="3.30.500.10:FF:000001">
    <property type="entry name" value="H-2 class I histocompatibility antigen, alpha chain"/>
    <property type="match status" value="1"/>
</dbReference>
<evidence type="ECO:0000256" key="2">
    <source>
        <dbReference type="RuleBase" id="RU004439"/>
    </source>
</evidence>
<dbReference type="PRINTS" id="PR01638">
    <property type="entry name" value="MHCCLASSI"/>
</dbReference>
<dbReference type="InterPro" id="IPR003597">
    <property type="entry name" value="Ig_C1-set"/>
</dbReference>
<dbReference type="SUPFAM" id="SSF54452">
    <property type="entry name" value="MHC antigen-recognition domain"/>
    <property type="match status" value="1"/>
</dbReference>
<dbReference type="PROSITE" id="PS50835">
    <property type="entry name" value="IG_LIKE"/>
    <property type="match status" value="1"/>
</dbReference>
<dbReference type="Proteomes" id="UP000242638">
    <property type="component" value="Unassembled WGS sequence"/>
</dbReference>
<keyword evidence="6" id="KW-1185">Reference proteome</keyword>
<proteinExistence type="inferred from homology"/>
<dbReference type="InterPro" id="IPR037055">
    <property type="entry name" value="MHC_I-like_Ag-recog_sf"/>
</dbReference>
<dbReference type="InterPro" id="IPR036179">
    <property type="entry name" value="Ig-like_dom_sf"/>
</dbReference>
<feature type="region of interest" description="Disordered" evidence="3">
    <location>
        <begin position="293"/>
        <end position="321"/>
    </location>
</feature>
<dbReference type="GO" id="GO:0006955">
    <property type="term" value="P:immune response"/>
    <property type="evidence" value="ECO:0007669"/>
    <property type="project" value="TreeGrafter"/>
</dbReference>
<dbReference type="Gene3D" id="3.30.500.10">
    <property type="entry name" value="MHC class I-like antigen recognition-like"/>
    <property type="match status" value="1"/>
</dbReference>
<reference evidence="6" key="1">
    <citation type="submission" date="2013-11" db="EMBL/GenBank/DDBJ databases">
        <title>The genomic landscape of the Guanapo guppy.</title>
        <authorList>
            <person name="Kuenstner A."/>
            <person name="Dreyer C."/>
        </authorList>
    </citation>
    <scope>NUCLEOTIDE SEQUENCE</scope>
    <source>
        <strain evidence="6">Guanapo</strain>
    </source>
</reference>
<dbReference type="InterPro" id="IPR001039">
    <property type="entry name" value="MHC_I_a_a1/a2"/>
</dbReference>
<dbReference type="InterPro" id="IPR011161">
    <property type="entry name" value="MHC_I-like_Ag-recog"/>
</dbReference>
<dbReference type="CDD" id="cd07698">
    <property type="entry name" value="IgC1_MHC_I_alpha3"/>
    <property type="match status" value="1"/>
</dbReference>
<dbReference type="STRING" id="8081.ENSPREP00000006131"/>
<organism evidence="5 6">
    <name type="scientific">Poecilia reticulata</name>
    <name type="common">Guppy</name>
    <name type="synonym">Acanthophacelus reticulatus</name>
    <dbReference type="NCBI Taxonomy" id="8081"/>
    <lineage>
        <taxon>Eukaryota</taxon>
        <taxon>Metazoa</taxon>
        <taxon>Chordata</taxon>
        <taxon>Craniata</taxon>
        <taxon>Vertebrata</taxon>
        <taxon>Euteleostomi</taxon>
        <taxon>Actinopterygii</taxon>
        <taxon>Neopterygii</taxon>
        <taxon>Teleostei</taxon>
        <taxon>Neoteleostei</taxon>
        <taxon>Acanthomorphata</taxon>
        <taxon>Ovalentaria</taxon>
        <taxon>Atherinomorphae</taxon>
        <taxon>Cyprinodontiformes</taxon>
        <taxon>Poeciliidae</taxon>
        <taxon>Poeciliinae</taxon>
        <taxon>Poecilia</taxon>
    </lineage>
</organism>
<name>A0A3P9N988_POERE</name>
<protein>
    <recommendedName>
        <fullName evidence="4">Ig-like domain-containing protein</fullName>
    </recommendedName>
</protein>
<dbReference type="InterPro" id="IPR050208">
    <property type="entry name" value="MHC_class-I_related"/>
</dbReference>
<accession>A0A3P9N988</accession>
<dbReference type="GO" id="GO:0009897">
    <property type="term" value="C:external side of plasma membrane"/>
    <property type="evidence" value="ECO:0007669"/>
    <property type="project" value="TreeGrafter"/>
</dbReference>
<dbReference type="AlphaFoldDB" id="A0A3P9N988"/>
<dbReference type="Ensembl" id="ENSPRET00000006215.1">
    <property type="protein sequence ID" value="ENSPREP00000006131.1"/>
    <property type="gene ID" value="ENSPREG00000003751.1"/>
</dbReference>
<evidence type="ECO:0000259" key="4">
    <source>
        <dbReference type="PROSITE" id="PS50835"/>
    </source>
</evidence>